<evidence type="ECO:0000256" key="1">
    <source>
        <dbReference type="ARBA" id="ARBA00022694"/>
    </source>
</evidence>
<dbReference type="OrthoDB" id="196964at2"/>
<gene>
    <name evidence="6" type="primary">rnpA</name>
    <name evidence="8" type="ORF">N868_17980</name>
</gene>
<proteinExistence type="inferred from homology"/>
<evidence type="ECO:0000256" key="7">
    <source>
        <dbReference type="NCBIfam" id="TIGR00188"/>
    </source>
</evidence>
<keyword evidence="2 6" id="KW-0540">Nuclease</keyword>
<dbReference type="Gene3D" id="3.30.230.10">
    <property type="match status" value="1"/>
</dbReference>
<protein>
    <recommendedName>
        <fullName evidence="6 7">Ribonuclease P protein component</fullName>
        <shortName evidence="6">RNase P protein</shortName>
        <shortName evidence="6">RNaseP protein</shortName>
        <ecNumber evidence="6 7">3.1.26.5</ecNumber>
    </recommendedName>
    <alternativeName>
        <fullName evidence="6">Protein C5</fullName>
    </alternativeName>
</protein>
<evidence type="ECO:0000256" key="2">
    <source>
        <dbReference type="ARBA" id="ARBA00022722"/>
    </source>
</evidence>
<keyword evidence="1 6" id="KW-0819">tRNA processing</keyword>
<evidence type="ECO:0000313" key="9">
    <source>
        <dbReference type="Proteomes" id="UP000029839"/>
    </source>
</evidence>
<name>A0A0A0BWI8_9CELL</name>
<dbReference type="InterPro" id="IPR000100">
    <property type="entry name" value="RNase_P"/>
</dbReference>
<comment type="similarity">
    <text evidence="6">Belongs to the RnpA family.</text>
</comment>
<dbReference type="GO" id="GO:0030677">
    <property type="term" value="C:ribonuclease P complex"/>
    <property type="evidence" value="ECO:0007669"/>
    <property type="project" value="TreeGrafter"/>
</dbReference>
<keyword evidence="4 6" id="KW-0378">Hydrolase</keyword>
<dbReference type="InterPro" id="IPR020568">
    <property type="entry name" value="Ribosomal_Su5_D2-typ_SF"/>
</dbReference>
<organism evidence="8 9">
    <name type="scientific">Cellulomonas carbonis T26</name>
    <dbReference type="NCBI Taxonomy" id="947969"/>
    <lineage>
        <taxon>Bacteria</taxon>
        <taxon>Bacillati</taxon>
        <taxon>Actinomycetota</taxon>
        <taxon>Actinomycetes</taxon>
        <taxon>Micrococcales</taxon>
        <taxon>Cellulomonadaceae</taxon>
        <taxon>Cellulomonas</taxon>
    </lineage>
</organism>
<comment type="function">
    <text evidence="6">RNaseP catalyzes the removal of the 5'-leader sequence from pre-tRNA to produce the mature 5'-terminus. It can also cleave other RNA substrates such as 4.5S RNA. The protein component plays an auxiliary but essential role in vivo by binding to the 5'-leader sequence and broadening the substrate specificity of the ribozyme.</text>
</comment>
<dbReference type="GO" id="GO:0004526">
    <property type="term" value="F:ribonuclease P activity"/>
    <property type="evidence" value="ECO:0007669"/>
    <property type="project" value="UniProtKB-UniRule"/>
</dbReference>
<sequence length="125" mass="13494">MLPAPLRMRRSEQFARTIRTGGRAGRDTLVVHCAVGAEHDGTQVGFVVAKTVGGAVVRNVVRRRLRGVVLEQRAALPEHADVVVRALPASADATYTRLADDFRSALATAHRRGRERAHPGTAVLP</sequence>
<reference evidence="8 9" key="2">
    <citation type="journal article" date="2015" name="Stand. Genomic Sci.">
        <title>Draft genome sequence of Cellulomonas carbonis T26(T) and comparative analysis of six Cellulomonas genomes.</title>
        <authorList>
            <person name="Zhuang W."/>
            <person name="Zhang S."/>
            <person name="Xia X."/>
            <person name="Wang G."/>
        </authorList>
    </citation>
    <scope>NUCLEOTIDE SEQUENCE [LARGE SCALE GENOMIC DNA]</scope>
    <source>
        <strain evidence="8 9">T26</strain>
    </source>
</reference>
<dbReference type="AlphaFoldDB" id="A0A0A0BWI8"/>
<dbReference type="SUPFAM" id="SSF54211">
    <property type="entry name" value="Ribosomal protein S5 domain 2-like"/>
    <property type="match status" value="1"/>
</dbReference>
<dbReference type="InterPro" id="IPR014721">
    <property type="entry name" value="Ribsml_uS5_D2-typ_fold_subgr"/>
</dbReference>
<dbReference type="NCBIfam" id="TIGR00188">
    <property type="entry name" value="rnpA"/>
    <property type="match status" value="1"/>
</dbReference>
<comment type="subunit">
    <text evidence="6">Consists of a catalytic RNA component (M1 or rnpB) and a protein subunit.</text>
</comment>
<keyword evidence="3 6" id="KW-0255">Endonuclease</keyword>
<dbReference type="EMBL" id="AXCY01000006">
    <property type="protein sequence ID" value="KGM12266.1"/>
    <property type="molecule type" value="Genomic_DNA"/>
</dbReference>
<dbReference type="Proteomes" id="UP000029839">
    <property type="component" value="Unassembled WGS sequence"/>
</dbReference>
<dbReference type="PANTHER" id="PTHR33992">
    <property type="entry name" value="RIBONUCLEASE P PROTEIN COMPONENT"/>
    <property type="match status" value="1"/>
</dbReference>
<keyword evidence="9" id="KW-1185">Reference proteome</keyword>
<dbReference type="GO" id="GO:0001682">
    <property type="term" value="P:tRNA 5'-leader removal"/>
    <property type="evidence" value="ECO:0007669"/>
    <property type="project" value="UniProtKB-UniRule"/>
</dbReference>
<dbReference type="RefSeq" id="WP_043602745.1">
    <property type="nucleotide sequence ID" value="NZ_AXCY01000006.1"/>
</dbReference>
<reference evidence="8 9" key="1">
    <citation type="submission" date="2013-08" db="EMBL/GenBank/DDBJ databases">
        <title>Genome sequencing of Cellulomonas carbonis T26.</title>
        <authorList>
            <person name="Chen F."/>
            <person name="Li Y."/>
            <person name="Wang G."/>
        </authorList>
    </citation>
    <scope>NUCLEOTIDE SEQUENCE [LARGE SCALE GENOMIC DNA]</scope>
    <source>
        <strain evidence="8 9">T26</strain>
    </source>
</reference>
<comment type="catalytic activity">
    <reaction evidence="6">
        <text>Endonucleolytic cleavage of RNA, removing 5'-extranucleotides from tRNA precursor.</text>
        <dbReference type="EC" id="3.1.26.5"/>
    </reaction>
</comment>
<dbReference type="EC" id="3.1.26.5" evidence="6 7"/>
<evidence type="ECO:0000256" key="6">
    <source>
        <dbReference type="HAMAP-Rule" id="MF_00227"/>
    </source>
</evidence>
<dbReference type="HAMAP" id="MF_00227">
    <property type="entry name" value="RNase_P"/>
    <property type="match status" value="1"/>
</dbReference>
<evidence type="ECO:0000256" key="3">
    <source>
        <dbReference type="ARBA" id="ARBA00022759"/>
    </source>
</evidence>
<dbReference type="GO" id="GO:0042781">
    <property type="term" value="F:3'-tRNA processing endoribonuclease activity"/>
    <property type="evidence" value="ECO:0007669"/>
    <property type="project" value="TreeGrafter"/>
</dbReference>
<keyword evidence="5 6" id="KW-0694">RNA-binding</keyword>
<comment type="caution">
    <text evidence="8">The sequence shown here is derived from an EMBL/GenBank/DDBJ whole genome shotgun (WGS) entry which is preliminary data.</text>
</comment>
<dbReference type="Pfam" id="PF00825">
    <property type="entry name" value="Ribonuclease_P"/>
    <property type="match status" value="1"/>
</dbReference>
<accession>A0A0A0BWI8</accession>
<evidence type="ECO:0000256" key="5">
    <source>
        <dbReference type="ARBA" id="ARBA00022884"/>
    </source>
</evidence>
<dbReference type="PANTHER" id="PTHR33992:SF1">
    <property type="entry name" value="RIBONUCLEASE P PROTEIN COMPONENT"/>
    <property type="match status" value="1"/>
</dbReference>
<dbReference type="GO" id="GO:0000049">
    <property type="term" value="F:tRNA binding"/>
    <property type="evidence" value="ECO:0007669"/>
    <property type="project" value="UniProtKB-UniRule"/>
</dbReference>
<evidence type="ECO:0000313" key="8">
    <source>
        <dbReference type="EMBL" id="KGM12266.1"/>
    </source>
</evidence>
<evidence type="ECO:0000256" key="4">
    <source>
        <dbReference type="ARBA" id="ARBA00022801"/>
    </source>
</evidence>